<keyword evidence="4" id="KW-1185">Reference proteome</keyword>
<keyword evidence="2" id="KW-0472">Membrane</keyword>
<feature type="compositionally biased region" description="Low complexity" evidence="1">
    <location>
        <begin position="1"/>
        <end position="17"/>
    </location>
</feature>
<comment type="caution">
    <text evidence="3">The sequence shown here is derived from an EMBL/GenBank/DDBJ whole genome shotgun (WGS) entry which is preliminary data.</text>
</comment>
<evidence type="ECO:0000313" key="4">
    <source>
        <dbReference type="Proteomes" id="UP001375240"/>
    </source>
</evidence>
<gene>
    <name evidence="3" type="ORF">TWF696_001675</name>
</gene>
<evidence type="ECO:0000256" key="2">
    <source>
        <dbReference type="SAM" id="Phobius"/>
    </source>
</evidence>
<feature type="region of interest" description="Disordered" evidence="1">
    <location>
        <begin position="1"/>
        <end position="33"/>
    </location>
</feature>
<dbReference type="EMBL" id="JAVHNQ010000011">
    <property type="protein sequence ID" value="KAK6336107.1"/>
    <property type="molecule type" value="Genomic_DNA"/>
</dbReference>
<evidence type="ECO:0000313" key="3">
    <source>
        <dbReference type="EMBL" id="KAK6336107.1"/>
    </source>
</evidence>
<name>A0AAV9U9V0_9PEZI</name>
<dbReference type="Proteomes" id="UP001375240">
    <property type="component" value="Unassembled WGS sequence"/>
</dbReference>
<reference evidence="3 4" key="1">
    <citation type="submission" date="2019-10" db="EMBL/GenBank/DDBJ databases">
        <authorList>
            <person name="Palmer J.M."/>
        </authorList>
    </citation>
    <scope>NUCLEOTIDE SEQUENCE [LARGE SCALE GENOMIC DNA]</scope>
    <source>
        <strain evidence="3 4">TWF696</strain>
    </source>
</reference>
<accession>A0AAV9U9V0</accession>
<keyword evidence="2" id="KW-1133">Transmembrane helix</keyword>
<evidence type="ECO:0000256" key="1">
    <source>
        <dbReference type="SAM" id="MobiDB-lite"/>
    </source>
</evidence>
<feature type="transmembrane region" description="Helical" evidence="2">
    <location>
        <begin position="131"/>
        <end position="153"/>
    </location>
</feature>
<feature type="transmembrane region" description="Helical" evidence="2">
    <location>
        <begin position="183"/>
        <end position="203"/>
    </location>
</feature>
<protein>
    <submittedName>
        <fullName evidence="3">Uncharacterized protein</fullName>
    </submittedName>
</protein>
<keyword evidence="2" id="KW-0812">Transmembrane</keyword>
<dbReference type="AlphaFoldDB" id="A0AAV9U9V0"/>
<sequence>MNHQDAAAAGAKAAQPRNPRRRPRAPYVEDDEIFPPNYTEDPPSIIRYLPTFDKEAATKSFTCPSSRDCLTGHEQFNSLYIDLHWRYEQHYYGVFDCYIAAFSVTFALVLFSGWPIGYYDENWYLYGNSKYTLAASVYGFCSSLLAIPAWGWMTCIRKKRLEYLAHLHGVDTFDRSISDADGFIRILSLLLPPVLCMIVVTRMDGNGSGKV</sequence>
<proteinExistence type="predicted"/>
<organism evidence="3 4">
    <name type="scientific">Orbilia brochopaga</name>
    <dbReference type="NCBI Taxonomy" id="3140254"/>
    <lineage>
        <taxon>Eukaryota</taxon>
        <taxon>Fungi</taxon>
        <taxon>Dikarya</taxon>
        <taxon>Ascomycota</taxon>
        <taxon>Pezizomycotina</taxon>
        <taxon>Orbiliomycetes</taxon>
        <taxon>Orbiliales</taxon>
        <taxon>Orbiliaceae</taxon>
        <taxon>Orbilia</taxon>
    </lineage>
</organism>
<feature type="transmembrane region" description="Helical" evidence="2">
    <location>
        <begin position="91"/>
        <end position="111"/>
    </location>
</feature>